<reference evidence="1" key="1">
    <citation type="submission" date="2022-11" db="EMBL/GenBank/DDBJ databases">
        <title>Centuries of genome instability and evolution in soft-shell clam transmissible cancer (bioRxiv).</title>
        <authorList>
            <person name="Hart S.F.M."/>
            <person name="Yonemitsu M.A."/>
            <person name="Giersch R.M."/>
            <person name="Beal B.F."/>
            <person name="Arriagada G."/>
            <person name="Davis B.W."/>
            <person name="Ostrander E.A."/>
            <person name="Goff S.P."/>
            <person name="Metzger M.J."/>
        </authorList>
    </citation>
    <scope>NUCLEOTIDE SEQUENCE</scope>
    <source>
        <strain evidence="1">MELC-2E11</strain>
        <tissue evidence="1">Siphon/mantle</tissue>
    </source>
</reference>
<sequence length="106" mass="12316">MPATMKEDEFLGNNINKSKKQQSINMLSGNLKNKTCRTKQWSLRPQQAVLIGDNTDQLILLIYHTILDTYDLFFQPEQRISTKNPRVRIIKVLKQQLGQKVAMMLL</sequence>
<keyword evidence="2" id="KW-1185">Reference proteome</keyword>
<protein>
    <submittedName>
        <fullName evidence="1">Uncharacterized protein</fullName>
    </submittedName>
</protein>
<proteinExistence type="predicted"/>
<name>A0ABY7EJL6_MYAAR</name>
<dbReference type="Proteomes" id="UP001164746">
    <property type="component" value="Chromosome 6"/>
</dbReference>
<gene>
    <name evidence="1" type="ORF">MAR_019298</name>
</gene>
<feature type="non-terminal residue" evidence="1">
    <location>
        <position position="1"/>
    </location>
</feature>
<evidence type="ECO:0000313" key="2">
    <source>
        <dbReference type="Proteomes" id="UP001164746"/>
    </source>
</evidence>
<organism evidence="1 2">
    <name type="scientific">Mya arenaria</name>
    <name type="common">Soft-shell clam</name>
    <dbReference type="NCBI Taxonomy" id="6604"/>
    <lineage>
        <taxon>Eukaryota</taxon>
        <taxon>Metazoa</taxon>
        <taxon>Spiralia</taxon>
        <taxon>Lophotrochozoa</taxon>
        <taxon>Mollusca</taxon>
        <taxon>Bivalvia</taxon>
        <taxon>Autobranchia</taxon>
        <taxon>Heteroconchia</taxon>
        <taxon>Euheterodonta</taxon>
        <taxon>Imparidentia</taxon>
        <taxon>Neoheterodontei</taxon>
        <taxon>Myida</taxon>
        <taxon>Myoidea</taxon>
        <taxon>Myidae</taxon>
        <taxon>Mya</taxon>
    </lineage>
</organism>
<dbReference type="EMBL" id="CP111017">
    <property type="protein sequence ID" value="WAR09340.1"/>
    <property type="molecule type" value="Genomic_DNA"/>
</dbReference>
<evidence type="ECO:0000313" key="1">
    <source>
        <dbReference type="EMBL" id="WAR09340.1"/>
    </source>
</evidence>
<accession>A0ABY7EJL6</accession>